<feature type="region of interest" description="Disordered" evidence="1">
    <location>
        <begin position="1"/>
        <end position="57"/>
    </location>
</feature>
<dbReference type="RefSeq" id="WP_036151349.1">
    <property type="nucleotide sequence ID" value="NZ_AVCX01000016.1"/>
</dbReference>
<evidence type="ECO:0000313" key="2">
    <source>
        <dbReference type="EMBL" id="KGR87407.1"/>
    </source>
</evidence>
<gene>
    <name evidence="2" type="ORF">CD32_03680</name>
</gene>
<proteinExistence type="predicted"/>
<protein>
    <submittedName>
        <fullName evidence="2">Uncharacterized protein</fullName>
    </submittedName>
</protein>
<dbReference type="EMBL" id="JPVP01000047">
    <property type="protein sequence ID" value="KGR87407.1"/>
    <property type="molecule type" value="Genomic_DNA"/>
</dbReference>
<feature type="compositionally biased region" description="Polar residues" evidence="1">
    <location>
        <begin position="25"/>
        <end position="34"/>
    </location>
</feature>
<name>A0A0A3JK87_9BACI</name>
<dbReference type="AlphaFoldDB" id="A0A0A3JK87"/>
<comment type="caution">
    <text evidence="2">The sequence shown here is derived from an EMBL/GenBank/DDBJ whole genome shotgun (WGS) entry which is preliminary data.</text>
</comment>
<evidence type="ECO:0000256" key="1">
    <source>
        <dbReference type="SAM" id="MobiDB-lite"/>
    </source>
</evidence>
<dbReference type="Proteomes" id="UP000030437">
    <property type="component" value="Unassembled WGS sequence"/>
</dbReference>
<dbReference type="STRING" id="1220589.CD32_03680"/>
<feature type="compositionally biased region" description="Polar residues" evidence="1">
    <location>
        <begin position="1"/>
        <end position="11"/>
    </location>
</feature>
<keyword evidence="3" id="KW-1185">Reference proteome</keyword>
<accession>A0A0A3JK87</accession>
<organism evidence="2 3">
    <name type="scientific">Lysinibacillus odysseyi 34hs-1 = NBRC 100172</name>
    <dbReference type="NCBI Taxonomy" id="1220589"/>
    <lineage>
        <taxon>Bacteria</taxon>
        <taxon>Bacillati</taxon>
        <taxon>Bacillota</taxon>
        <taxon>Bacilli</taxon>
        <taxon>Bacillales</taxon>
        <taxon>Bacillaceae</taxon>
        <taxon>Lysinibacillus</taxon>
    </lineage>
</organism>
<sequence length="110" mass="12806">MRTTRVGTVTANPHGKAKRHLEADSSFTLMNSGHSLDDFQRQQQQKQGKKKKQPVSKQILVNKRQHILIKGIQFEADTITATRNHLIRQSRHVNHISKMKRRHDTYRTSI</sequence>
<evidence type="ECO:0000313" key="3">
    <source>
        <dbReference type="Proteomes" id="UP000030437"/>
    </source>
</evidence>
<reference evidence="2 3" key="1">
    <citation type="submission" date="2014-02" db="EMBL/GenBank/DDBJ databases">
        <title>Draft genome sequence of Lysinibacillus odysseyi NBRC 100172.</title>
        <authorList>
            <person name="Zhang F."/>
            <person name="Wang G."/>
            <person name="Zhang L."/>
        </authorList>
    </citation>
    <scope>NUCLEOTIDE SEQUENCE [LARGE SCALE GENOMIC DNA]</scope>
    <source>
        <strain evidence="2 3">NBRC 100172</strain>
    </source>
</reference>